<comment type="subunit">
    <text evidence="3">Heterodimer of an alpha and a beta subunit.</text>
</comment>
<dbReference type="SUPFAM" id="SSF90096">
    <property type="entry name" value="Subunits of heterodimeric actin filament capping protein Capz"/>
    <property type="match status" value="1"/>
</dbReference>
<dbReference type="EMBL" id="HBIH01003294">
    <property type="protein sequence ID" value="CAE0320785.1"/>
    <property type="molecule type" value="Transcribed_RNA"/>
</dbReference>
<reference evidence="4" key="1">
    <citation type="submission" date="2021-01" db="EMBL/GenBank/DDBJ databases">
        <authorList>
            <person name="Corre E."/>
            <person name="Pelletier E."/>
            <person name="Niang G."/>
            <person name="Scheremetjew M."/>
            <person name="Finn R."/>
            <person name="Kale V."/>
            <person name="Holt S."/>
            <person name="Cochrane G."/>
            <person name="Meng A."/>
            <person name="Brown T."/>
            <person name="Cohen L."/>
        </authorList>
    </citation>
    <scope>NUCLEOTIDE SEQUENCE</scope>
    <source>
        <strain evidence="4">S3</strain>
    </source>
</reference>
<evidence type="ECO:0000256" key="2">
    <source>
        <dbReference type="ARBA" id="ARBA00023203"/>
    </source>
</evidence>
<protein>
    <recommendedName>
        <fullName evidence="3">F-actin-capping protein subunit alpha</fullName>
    </recommendedName>
</protein>
<comment type="similarity">
    <text evidence="3">Belongs to the F-actin-capping protein alpha subunit family.</text>
</comment>
<keyword evidence="2 3" id="KW-0009">Actin-binding</keyword>
<dbReference type="GO" id="GO:0008290">
    <property type="term" value="C:F-actin capping protein complex"/>
    <property type="evidence" value="ECO:0007669"/>
    <property type="project" value="UniProtKB-UniRule"/>
</dbReference>
<evidence type="ECO:0000256" key="1">
    <source>
        <dbReference type="ARBA" id="ARBA00022467"/>
    </source>
</evidence>
<dbReference type="PANTHER" id="PTHR10653">
    <property type="entry name" value="F-ACTIN-CAPPING PROTEIN SUBUNIT ALPHA"/>
    <property type="match status" value="1"/>
</dbReference>
<dbReference type="Pfam" id="PF01267">
    <property type="entry name" value="F-actin_cap_A"/>
    <property type="match status" value="1"/>
</dbReference>
<evidence type="ECO:0000313" key="4">
    <source>
        <dbReference type="EMBL" id="CAE0320785.1"/>
    </source>
</evidence>
<dbReference type="InterPro" id="IPR037282">
    <property type="entry name" value="CapZ_alpha/beta"/>
</dbReference>
<sequence length="168" mass="19280">MVLSEDPMSVETCPLRDGLVSELNQYLDECFKKGKALHSVVQGAEEGEQTIDISCHNWKLESFWAGEWLSSWTLSQGRLSGSIKIRCHYFEQGNIQFNLDKEFADVQVKDASSAHDIMAAIKKTESTYQLNLDDMYQNIQEQLMKRMRRAVPVTGRKFDWEKPAGITR</sequence>
<evidence type="ECO:0000256" key="3">
    <source>
        <dbReference type="RuleBase" id="RU365077"/>
    </source>
</evidence>
<name>A0A7S3MT64_9SPIT</name>
<organism evidence="4">
    <name type="scientific">Strombidium inclinatum</name>
    <dbReference type="NCBI Taxonomy" id="197538"/>
    <lineage>
        <taxon>Eukaryota</taxon>
        <taxon>Sar</taxon>
        <taxon>Alveolata</taxon>
        <taxon>Ciliophora</taxon>
        <taxon>Intramacronucleata</taxon>
        <taxon>Spirotrichea</taxon>
        <taxon>Oligotrichia</taxon>
        <taxon>Strombidiidae</taxon>
        <taxon>Strombidium</taxon>
    </lineage>
</organism>
<dbReference type="InterPro" id="IPR002189">
    <property type="entry name" value="CapZ_alpha"/>
</dbReference>
<dbReference type="GO" id="GO:0030036">
    <property type="term" value="P:actin cytoskeleton organization"/>
    <property type="evidence" value="ECO:0007669"/>
    <property type="project" value="TreeGrafter"/>
</dbReference>
<gene>
    <name evidence="4" type="ORF">SINC0208_LOCUS1366</name>
</gene>
<dbReference type="GO" id="GO:0051016">
    <property type="term" value="P:barbed-end actin filament capping"/>
    <property type="evidence" value="ECO:0007669"/>
    <property type="project" value="UniProtKB-UniRule"/>
</dbReference>
<dbReference type="PANTHER" id="PTHR10653:SF0">
    <property type="entry name" value="F-ACTIN-CAPPING PROTEIN SUBUNIT ALPHA"/>
    <property type="match status" value="1"/>
</dbReference>
<keyword evidence="1 3" id="KW-0117">Actin capping</keyword>
<proteinExistence type="inferred from homology"/>
<accession>A0A7S3MT64</accession>
<dbReference type="AlphaFoldDB" id="A0A7S3MT64"/>
<dbReference type="GO" id="GO:0051015">
    <property type="term" value="F:actin filament binding"/>
    <property type="evidence" value="ECO:0007669"/>
    <property type="project" value="TreeGrafter"/>
</dbReference>
<dbReference type="InterPro" id="IPR042276">
    <property type="entry name" value="CapZ_alpha/beta_2"/>
</dbReference>
<dbReference type="Gene3D" id="3.90.1150.210">
    <property type="entry name" value="F-actin capping protein, beta subunit"/>
    <property type="match status" value="1"/>
</dbReference>
<comment type="function">
    <text evidence="3">F-actin-capping proteins bind in a Ca(2+)-independent manner to the fast growing ends of actin filaments (barbed end) thereby blocking the exchange of subunits at these ends. Unlike other capping proteins (such as gelsolin and severin), these proteins do not sever actin filaments.</text>
</comment>
<dbReference type="GO" id="GO:0030863">
    <property type="term" value="C:cortical cytoskeleton"/>
    <property type="evidence" value="ECO:0007669"/>
    <property type="project" value="TreeGrafter"/>
</dbReference>